<dbReference type="PANTHER" id="PTHR47964:SF1">
    <property type="entry name" value="ATP-DEPENDENT DNA HELICASE HOMOLOG RECG, CHLOROPLASTIC"/>
    <property type="match status" value="1"/>
</dbReference>
<evidence type="ECO:0000256" key="7">
    <source>
        <dbReference type="ARBA" id="ARBA00023125"/>
    </source>
</evidence>
<evidence type="ECO:0000256" key="5">
    <source>
        <dbReference type="ARBA" id="ARBA00022806"/>
    </source>
</evidence>
<accession>A0A2W6MTZ2</accession>
<dbReference type="Pfam" id="PF00271">
    <property type="entry name" value="Helicase_C"/>
    <property type="match status" value="1"/>
</dbReference>
<dbReference type="HAMAP" id="MF_00969">
    <property type="entry name" value="TRCF"/>
    <property type="match status" value="1"/>
</dbReference>
<evidence type="ECO:0000256" key="8">
    <source>
        <dbReference type="ARBA" id="ARBA00023204"/>
    </source>
</evidence>
<dbReference type="Gene3D" id="3.30.2060.10">
    <property type="entry name" value="Penicillin-binding protein 1b domain"/>
    <property type="match status" value="1"/>
</dbReference>
<dbReference type="GO" id="GO:0000716">
    <property type="term" value="P:transcription-coupled nucleotide-excision repair, DNA damage recognition"/>
    <property type="evidence" value="ECO:0007669"/>
    <property type="project" value="UniProtKB-UniRule"/>
</dbReference>
<dbReference type="SUPFAM" id="SSF52540">
    <property type="entry name" value="P-loop containing nucleoside triphosphate hydrolases"/>
    <property type="match status" value="3"/>
</dbReference>
<dbReference type="Pfam" id="PF02559">
    <property type="entry name" value="CarD_TRCF_RID"/>
    <property type="match status" value="1"/>
</dbReference>
<keyword evidence="5" id="KW-0347">Helicase</keyword>
<dbReference type="InterPro" id="IPR041471">
    <property type="entry name" value="UvrB_inter"/>
</dbReference>
<gene>
    <name evidence="9" type="primary">mfd</name>
    <name evidence="12" type="ORF">B6S12_05940</name>
</gene>
<dbReference type="Pfam" id="PF00270">
    <property type="entry name" value="DEAD"/>
    <property type="match status" value="1"/>
</dbReference>
<dbReference type="PROSITE" id="PS51194">
    <property type="entry name" value="HELICASE_CTER"/>
    <property type="match status" value="1"/>
</dbReference>
<dbReference type="Gene3D" id="2.40.10.170">
    <property type="match status" value="1"/>
</dbReference>
<keyword evidence="2 9" id="KW-0547">Nucleotide-binding</keyword>
<keyword evidence="3 9" id="KW-0227">DNA damage</keyword>
<dbReference type="InterPro" id="IPR037235">
    <property type="entry name" value="TRCF-like_C_D7"/>
</dbReference>
<dbReference type="Gene3D" id="3.40.50.300">
    <property type="entry name" value="P-loop containing nucleotide triphosphate hydrolases"/>
    <property type="match status" value="2"/>
</dbReference>
<sequence>MQASFYEFLKTKEKELLLNKEGFVVLTQDKEQAQSLSDVAKYLGYETFIMPDFRAIFGDDLRSYQEELKELLGELLRFYQSKNLKKILLSPLQTLLHKLPKREKLEGIRLEYGQTIQLEELKNTLLYFGYEFVDLVEVGGEVSFRGDIIDIFLPHCEEPYRISLFGDEIESIREFDRESQLSKKEEIEFLEIAPALFNLDSQEYEEILENIQENQEELEVGNFNLNAYGFWYLKDSCFLPKIYKSFLAPKVSEEIKELLEFKEIDAEILQTCLELEEIKEAKEYEDFEFSFKNILSFLEFHRDKKIILISKSEAQIRQAGINLVEHREYEVLLDKDYAIFIIGKNELILSLNTKLKQNRKRNTKILLDELQVGDYVVHIDYGVALFSGIIQANIFGAKRDFIELKYLGEDKLLLPVENLDRIDRYIADGGIPLLDRLGKGSFVKLKEKVKEKLFIIASEIVAMAAKRELIEGVKINVEKEEIAIFQAQSGFAYTEDQQRSVEEIFKDISQGRVMDRLLSGDVGFGKTEVAMNALFAIYLSGYQGALIAPTTLLVYQHYNTLKERLEAFGVKTARLDRYISAKEKRAILEGLKSGKIDVVVGTHAIFNVEFQKLALIVVDEEHKFGVKQKEKIKELSENIHLLSMSATPIPRTLNMALSHIKGMSELKTPPKERLAVRTFVKVASEALVKEVILRELRRGGQIFYIHNNISSIERKKEELLEILPALKIAILHSKIQAQMSEDILLEFAKGNFNLLLCTSIVESGIHLPNANTILVDRSDCFGIADLHQLRGRVGRGSKEGFCYFLIEDKEKITQEATKRLLALEKNSYLGSGGALAYHDLEIRGGGNLLGEAQSGHIKNVGYSLYLRMLEEAIYKLSGNLKEEQKNVDVKLSVTAFLSPELISSERLRLELYRRLSRACEINEVYGIEHEIEERFGRLDIYTKQFLELICIKIKAKMAKISSISNYGQNISFVDEEGKRSVINAVSKDEEDILKAVNEELERRK</sequence>
<keyword evidence="1 9" id="KW-0963">Cytoplasm</keyword>
<keyword evidence="7 9" id="KW-0238">DNA-binding</keyword>
<dbReference type="InterPro" id="IPR027417">
    <property type="entry name" value="P-loop_NTPase"/>
</dbReference>
<dbReference type="EMBL" id="NBIU01000015">
    <property type="protein sequence ID" value="PZT48005.1"/>
    <property type="molecule type" value="Genomic_DNA"/>
</dbReference>
<dbReference type="InterPro" id="IPR001650">
    <property type="entry name" value="Helicase_C-like"/>
</dbReference>
<dbReference type="RefSeq" id="WP_111229893.1">
    <property type="nucleotide sequence ID" value="NZ_NBIU01000015.1"/>
</dbReference>
<dbReference type="SMART" id="SM01058">
    <property type="entry name" value="CarD_TRCF"/>
    <property type="match status" value="1"/>
</dbReference>
<evidence type="ECO:0000259" key="11">
    <source>
        <dbReference type="PROSITE" id="PS51194"/>
    </source>
</evidence>
<dbReference type="SMART" id="SM00490">
    <property type="entry name" value="HELICc"/>
    <property type="match status" value="1"/>
</dbReference>
<keyword evidence="8 9" id="KW-0234">DNA repair</keyword>
<dbReference type="GO" id="GO:0016787">
    <property type="term" value="F:hydrolase activity"/>
    <property type="evidence" value="ECO:0007669"/>
    <property type="project" value="UniProtKB-KW"/>
</dbReference>
<keyword evidence="4 9" id="KW-0378">Hydrolase</keyword>
<dbReference type="SMART" id="SM00982">
    <property type="entry name" value="TRCF"/>
    <property type="match status" value="1"/>
</dbReference>
<dbReference type="SMART" id="SM00487">
    <property type="entry name" value="DEXDc"/>
    <property type="match status" value="1"/>
</dbReference>
<dbReference type="GO" id="GO:0005524">
    <property type="term" value="F:ATP binding"/>
    <property type="evidence" value="ECO:0007669"/>
    <property type="project" value="UniProtKB-UniRule"/>
</dbReference>
<dbReference type="GO" id="GO:0005737">
    <property type="term" value="C:cytoplasm"/>
    <property type="evidence" value="ECO:0007669"/>
    <property type="project" value="UniProtKB-SubCell"/>
</dbReference>
<reference evidence="12 13" key="1">
    <citation type="submission" date="2017-03" db="EMBL/GenBank/DDBJ databases">
        <title>Genomic and clinical evidence uncovers the enterohepatic species Helicobacter valdiviensis as a potential human intestinal pathogen.</title>
        <authorList>
            <person name="Fresia P."/>
            <person name="Jara R."/>
            <person name="Sierra R."/>
            <person name="Ferres I."/>
            <person name="Greif G."/>
            <person name="Iraola G."/>
            <person name="Collado L."/>
        </authorList>
    </citation>
    <scope>NUCLEOTIDE SEQUENCE [LARGE SCALE GENOMIC DNA]</scope>
    <source>
        <strain evidence="12 13">WBE14</strain>
    </source>
</reference>
<evidence type="ECO:0000256" key="4">
    <source>
        <dbReference type="ARBA" id="ARBA00022801"/>
    </source>
</evidence>
<keyword evidence="13" id="KW-1185">Reference proteome</keyword>
<evidence type="ECO:0000256" key="2">
    <source>
        <dbReference type="ARBA" id="ARBA00022741"/>
    </source>
</evidence>
<evidence type="ECO:0000313" key="12">
    <source>
        <dbReference type="EMBL" id="PZT48005.1"/>
    </source>
</evidence>
<comment type="caution">
    <text evidence="12">The sequence shown here is derived from an EMBL/GenBank/DDBJ whole genome shotgun (WGS) entry which is preliminary data.</text>
</comment>
<comment type="similarity">
    <text evidence="9">In the N-terminal section; belongs to the UvrB family.</text>
</comment>
<evidence type="ECO:0000259" key="10">
    <source>
        <dbReference type="PROSITE" id="PS51192"/>
    </source>
</evidence>
<dbReference type="InterPro" id="IPR014001">
    <property type="entry name" value="Helicase_ATP-bd"/>
</dbReference>
<evidence type="ECO:0000313" key="13">
    <source>
        <dbReference type="Proteomes" id="UP000249746"/>
    </source>
</evidence>
<comment type="function">
    <text evidence="9">Couples transcription and DNA repair by recognizing RNA polymerase (RNAP) stalled at DNA lesions. Mediates ATP-dependent release of RNAP and its truncated transcript from the DNA, and recruitment of nucleotide excision repair machinery to the damaged site.</text>
</comment>
<dbReference type="InterPro" id="IPR003711">
    <property type="entry name" value="CarD-like/TRCF_RID"/>
</dbReference>
<dbReference type="InterPro" id="IPR004576">
    <property type="entry name" value="Mfd"/>
</dbReference>
<feature type="domain" description="Helicase C-terminal" evidence="11">
    <location>
        <begin position="687"/>
        <end position="841"/>
    </location>
</feature>
<evidence type="ECO:0000256" key="9">
    <source>
        <dbReference type="HAMAP-Rule" id="MF_00969"/>
    </source>
</evidence>
<name>A0A2W6MTZ2_9HELI</name>
<dbReference type="GO" id="GO:0003684">
    <property type="term" value="F:damaged DNA binding"/>
    <property type="evidence" value="ECO:0007669"/>
    <property type="project" value="InterPro"/>
</dbReference>
<organism evidence="12 13">
    <name type="scientific">Helicobacter valdiviensis</name>
    <dbReference type="NCBI Taxonomy" id="1458358"/>
    <lineage>
        <taxon>Bacteria</taxon>
        <taxon>Pseudomonadati</taxon>
        <taxon>Campylobacterota</taxon>
        <taxon>Epsilonproteobacteria</taxon>
        <taxon>Campylobacterales</taxon>
        <taxon>Helicobacteraceae</taxon>
        <taxon>Helicobacter</taxon>
    </lineage>
</organism>
<dbReference type="OrthoDB" id="9804325at2"/>
<dbReference type="InterPro" id="IPR036101">
    <property type="entry name" value="CarD-like/TRCF_RID_sf"/>
</dbReference>
<dbReference type="GO" id="GO:0006355">
    <property type="term" value="P:regulation of DNA-templated transcription"/>
    <property type="evidence" value="ECO:0007669"/>
    <property type="project" value="UniProtKB-UniRule"/>
</dbReference>
<dbReference type="AlphaFoldDB" id="A0A2W6MTZ2"/>
<dbReference type="InterPro" id="IPR047112">
    <property type="entry name" value="RecG/Mfd"/>
</dbReference>
<protein>
    <recommendedName>
        <fullName evidence="9">Transcription-repair-coupling factor</fullName>
        <shortName evidence="9">TRCF</shortName>
        <ecNumber evidence="9">3.6.4.-</ecNumber>
    </recommendedName>
</protein>
<dbReference type="Proteomes" id="UP000249746">
    <property type="component" value="Unassembled WGS sequence"/>
</dbReference>
<dbReference type="SUPFAM" id="SSF141259">
    <property type="entry name" value="CarD-like"/>
    <property type="match status" value="1"/>
</dbReference>
<keyword evidence="6 9" id="KW-0067">ATP-binding</keyword>
<evidence type="ECO:0000256" key="3">
    <source>
        <dbReference type="ARBA" id="ARBA00022763"/>
    </source>
</evidence>
<dbReference type="EC" id="3.6.4.-" evidence="9"/>
<dbReference type="Pfam" id="PF17757">
    <property type="entry name" value="UvrB_inter"/>
    <property type="match status" value="1"/>
</dbReference>
<dbReference type="PROSITE" id="PS51192">
    <property type="entry name" value="HELICASE_ATP_BIND_1"/>
    <property type="match status" value="1"/>
</dbReference>
<proteinExistence type="inferred from homology"/>
<feature type="domain" description="Helicase ATP-binding" evidence="10">
    <location>
        <begin position="507"/>
        <end position="666"/>
    </location>
</feature>
<comment type="similarity">
    <text evidence="9">In the C-terminal section; belongs to the helicase family. RecG subfamily.</text>
</comment>
<dbReference type="NCBIfam" id="TIGR00580">
    <property type="entry name" value="mfd"/>
    <property type="match status" value="1"/>
</dbReference>
<dbReference type="Gene3D" id="3.90.1150.50">
    <property type="entry name" value="Transcription-repair-coupling factor, D7 domain"/>
    <property type="match status" value="1"/>
</dbReference>
<dbReference type="Pfam" id="PF03461">
    <property type="entry name" value="TRCF"/>
    <property type="match status" value="1"/>
</dbReference>
<comment type="subcellular location">
    <subcellularLocation>
        <location evidence="9">Cytoplasm</location>
    </subcellularLocation>
</comment>
<evidence type="ECO:0000256" key="6">
    <source>
        <dbReference type="ARBA" id="ARBA00022840"/>
    </source>
</evidence>
<dbReference type="GO" id="GO:0003678">
    <property type="term" value="F:DNA helicase activity"/>
    <property type="evidence" value="ECO:0007669"/>
    <property type="project" value="TreeGrafter"/>
</dbReference>
<dbReference type="InterPro" id="IPR005118">
    <property type="entry name" value="TRCF_C"/>
</dbReference>
<dbReference type="InterPro" id="IPR011545">
    <property type="entry name" value="DEAD/DEAH_box_helicase_dom"/>
</dbReference>
<dbReference type="SUPFAM" id="SSF143517">
    <property type="entry name" value="TRCF domain-like"/>
    <property type="match status" value="1"/>
</dbReference>
<dbReference type="PANTHER" id="PTHR47964">
    <property type="entry name" value="ATP-DEPENDENT DNA HELICASE HOMOLOG RECG, CHLOROPLASTIC"/>
    <property type="match status" value="1"/>
</dbReference>
<dbReference type="CDD" id="cd17991">
    <property type="entry name" value="DEXHc_TRCF"/>
    <property type="match status" value="1"/>
</dbReference>
<evidence type="ECO:0000256" key="1">
    <source>
        <dbReference type="ARBA" id="ARBA00022490"/>
    </source>
</evidence>